<proteinExistence type="predicted"/>
<dbReference type="AlphaFoldDB" id="A0A8B8D3N2"/>
<dbReference type="RefSeq" id="XP_022322698.1">
    <property type="nucleotide sequence ID" value="XM_022466990.1"/>
</dbReference>
<evidence type="ECO:0000313" key="2">
    <source>
        <dbReference type="RefSeq" id="XP_022322698.1"/>
    </source>
</evidence>
<dbReference type="OrthoDB" id="6217578at2759"/>
<gene>
    <name evidence="2" type="primary">LOC111124127</name>
</gene>
<evidence type="ECO:0000313" key="1">
    <source>
        <dbReference type="Proteomes" id="UP000694844"/>
    </source>
</evidence>
<protein>
    <submittedName>
        <fullName evidence="2">Uncharacterized protein LOC111124127</fullName>
    </submittedName>
</protein>
<dbReference type="Proteomes" id="UP000694844">
    <property type="component" value="Chromosome 3"/>
</dbReference>
<name>A0A8B8D3N2_CRAVI</name>
<dbReference type="KEGG" id="cvn:111124127"/>
<keyword evidence="1" id="KW-1185">Reference proteome</keyword>
<organism evidence="1 2">
    <name type="scientific">Crassostrea virginica</name>
    <name type="common">Eastern oyster</name>
    <dbReference type="NCBI Taxonomy" id="6565"/>
    <lineage>
        <taxon>Eukaryota</taxon>
        <taxon>Metazoa</taxon>
        <taxon>Spiralia</taxon>
        <taxon>Lophotrochozoa</taxon>
        <taxon>Mollusca</taxon>
        <taxon>Bivalvia</taxon>
        <taxon>Autobranchia</taxon>
        <taxon>Pteriomorphia</taxon>
        <taxon>Ostreida</taxon>
        <taxon>Ostreoidea</taxon>
        <taxon>Ostreidae</taxon>
        <taxon>Crassostrea</taxon>
    </lineage>
</organism>
<accession>A0A8B8D3N2</accession>
<sequence length="157" mass="17415">MDCYSYKRKRIDESGIVMVPETGFSLHQGWPMGLPISGTPFISGEFMEVSQQFPIRQYQSRAVQFVSPQTGATSPLDRGALNGVNGLLTDAQIHQFISSTVLPHHRTLTRTGLGRVTRPLIPQTYTPGVKERLLGTGIMTTPTSSLTYMEVSLCFFF</sequence>
<reference evidence="2" key="1">
    <citation type="submission" date="2025-08" db="UniProtKB">
        <authorList>
            <consortium name="RefSeq"/>
        </authorList>
    </citation>
    <scope>IDENTIFICATION</scope>
    <source>
        <tissue evidence="2">Whole sample</tissue>
    </source>
</reference>
<dbReference type="GeneID" id="111124127"/>